<name>A0A380THN5_9ZZZZ</name>
<dbReference type="AlphaFoldDB" id="A0A380THN5"/>
<reference evidence="1" key="1">
    <citation type="submission" date="2018-07" db="EMBL/GenBank/DDBJ databases">
        <authorList>
            <person name="Quirk P.G."/>
            <person name="Krulwich T.A."/>
        </authorList>
    </citation>
    <scope>NUCLEOTIDE SEQUENCE</scope>
</reference>
<organism evidence="1">
    <name type="scientific">metagenome</name>
    <dbReference type="NCBI Taxonomy" id="256318"/>
    <lineage>
        <taxon>unclassified sequences</taxon>
        <taxon>metagenomes</taxon>
    </lineage>
</organism>
<accession>A0A380THN5</accession>
<proteinExistence type="predicted"/>
<protein>
    <submittedName>
        <fullName evidence="1">Uncharacterized protein</fullName>
    </submittedName>
</protein>
<dbReference type="EMBL" id="UIDG01000334">
    <property type="protein sequence ID" value="SUS07209.1"/>
    <property type="molecule type" value="Genomic_DNA"/>
</dbReference>
<evidence type="ECO:0000313" key="1">
    <source>
        <dbReference type="EMBL" id="SUS07209.1"/>
    </source>
</evidence>
<gene>
    <name evidence="1" type="ORF">DF3PB_40006</name>
</gene>
<sequence>MNSTDSKLDRDNKAVEALIAASLHQDEGPVEPTVVAKYMKGDFVLTPEEEKSLETHGRNFTVKGGTNIAGVAHPAILESADVMALHRKKPRGSFSIQTEAELDRKRRELRERLRRNKDKK</sequence>